<dbReference type="AlphaFoldDB" id="A0AAI8YGP0"/>
<name>A0AAI8YGP0_9PEZI</name>
<gene>
    <name evidence="1" type="ORF">KHLLAP_LOCUS4562</name>
</gene>
<accession>A0AAI8YGP0</accession>
<organism evidence="1 2">
    <name type="scientific">Anthostomella pinea</name>
    <dbReference type="NCBI Taxonomy" id="933095"/>
    <lineage>
        <taxon>Eukaryota</taxon>
        <taxon>Fungi</taxon>
        <taxon>Dikarya</taxon>
        <taxon>Ascomycota</taxon>
        <taxon>Pezizomycotina</taxon>
        <taxon>Sordariomycetes</taxon>
        <taxon>Xylariomycetidae</taxon>
        <taxon>Xylariales</taxon>
        <taxon>Xylariaceae</taxon>
        <taxon>Anthostomella</taxon>
    </lineage>
</organism>
<dbReference type="Proteomes" id="UP001295740">
    <property type="component" value="Unassembled WGS sequence"/>
</dbReference>
<comment type="caution">
    <text evidence="1">The sequence shown here is derived from an EMBL/GenBank/DDBJ whole genome shotgun (WGS) entry which is preliminary data.</text>
</comment>
<dbReference type="EMBL" id="CAUWAG010000006">
    <property type="protein sequence ID" value="CAJ2504094.1"/>
    <property type="molecule type" value="Genomic_DNA"/>
</dbReference>
<evidence type="ECO:0000313" key="2">
    <source>
        <dbReference type="Proteomes" id="UP001295740"/>
    </source>
</evidence>
<reference evidence="1" key="1">
    <citation type="submission" date="2023-10" db="EMBL/GenBank/DDBJ databases">
        <authorList>
            <person name="Hackl T."/>
        </authorList>
    </citation>
    <scope>NUCLEOTIDE SEQUENCE</scope>
</reference>
<sequence length="90" mass="9467">MARQELHVILATGIAYGDSFKQLLEKSAIPSRDDVPSRNISMLVLAPADLGSEGLLLEKAAIALAREPFNAPASDKACSLCGYGLPSVLV</sequence>
<proteinExistence type="predicted"/>
<protein>
    <submittedName>
        <fullName evidence="1">Uu.00g114880.m01.CDS01</fullName>
    </submittedName>
</protein>
<evidence type="ECO:0000313" key="1">
    <source>
        <dbReference type="EMBL" id="CAJ2504094.1"/>
    </source>
</evidence>
<keyword evidence="2" id="KW-1185">Reference proteome</keyword>